<dbReference type="InterPro" id="IPR037143">
    <property type="entry name" value="4-PPantetheinyl_Trfase_dom_sf"/>
</dbReference>
<name>A0A450W7F9_9GAMM</name>
<dbReference type="AlphaFoldDB" id="A0A450W7F9"/>
<dbReference type="EMBL" id="CAADEZ010000089">
    <property type="protein sequence ID" value="VFJ50946.1"/>
    <property type="molecule type" value="Genomic_DNA"/>
</dbReference>
<dbReference type="PANTHER" id="PTHR12215">
    <property type="entry name" value="PHOSPHOPANTETHEINE TRANSFERASE"/>
    <property type="match status" value="1"/>
</dbReference>
<dbReference type="EMBL" id="CAADFA010000085">
    <property type="protein sequence ID" value="VFJ50422.1"/>
    <property type="molecule type" value="Genomic_DNA"/>
</dbReference>
<dbReference type="EMBL" id="CAADFA010000113">
    <property type="protein sequence ID" value="VFJ52790.1"/>
    <property type="molecule type" value="Genomic_DNA"/>
</dbReference>
<dbReference type="InterPro" id="IPR008278">
    <property type="entry name" value="4-PPantetheinyl_Trfase_dom"/>
</dbReference>
<evidence type="ECO:0000313" key="8">
    <source>
        <dbReference type="EMBL" id="VFK12928.1"/>
    </source>
</evidence>
<dbReference type="GO" id="GO:0019878">
    <property type="term" value="P:lysine biosynthetic process via aminoadipic acid"/>
    <property type="evidence" value="ECO:0007669"/>
    <property type="project" value="TreeGrafter"/>
</dbReference>
<dbReference type="InterPro" id="IPR055066">
    <property type="entry name" value="AASDHPPT_N"/>
</dbReference>
<keyword evidence="2 8" id="KW-0808">Transferase</keyword>
<evidence type="ECO:0000259" key="4">
    <source>
        <dbReference type="Pfam" id="PF22624"/>
    </source>
</evidence>
<gene>
    <name evidence="6" type="ORF">BECKFM1743A_GA0114220_100898</name>
    <name evidence="8" type="ORF">BECKFM1743B_GA0114221_102616</name>
    <name evidence="5" type="ORF">BECKFM1743C_GA0114222_100856</name>
    <name evidence="7" type="ORF">BECKFM1743C_GA0114222_101138</name>
</gene>
<organism evidence="8">
    <name type="scientific">Candidatus Kentrum sp. FM</name>
    <dbReference type="NCBI Taxonomy" id="2126340"/>
    <lineage>
        <taxon>Bacteria</taxon>
        <taxon>Pseudomonadati</taxon>
        <taxon>Pseudomonadota</taxon>
        <taxon>Gammaproteobacteria</taxon>
        <taxon>Candidatus Kentrum</taxon>
    </lineage>
</organism>
<feature type="domain" description="4'-phosphopantetheinyl transferase N-terminal" evidence="4">
    <location>
        <begin position="43"/>
        <end position="119"/>
    </location>
</feature>
<evidence type="ECO:0000313" key="6">
    <source>
        <dbReference type="EMBL" id="VFJ50946.1"/>
    </source>
</evidence>
<evidence type="ECO:0000256" key="2">
    <source>
        <dbReference type="ARBA" id="ARBA00022679"/>
    </source>
</evidence>
<sequence>MSLTNLSFTNFWKTPPIDLPLPDDQVHVWCARLNLPRITVKRLRSILTEEESLRAKRYRFPEHRRHFTVARATLRMLLGRYLRRSPEKIDLVYNQHGKPFLDGSLRFNLSHSGEMVLYAFTQNREVGIDIEWMQRRIGDSRQIVKRFFSPREIETFLGLPAPLQKEAFFNCWTCKEAYGKARGKGLLIPLDEIEVMQESGIPACLVTTHDDLQNKTHWTVETLPPKNDYIATLVVEGHRCEVRYWRMVLHD</sequence>
<dbReference type="Pfam" id="PF01648">
    <property type="entry name" value="ACPS"/>
    <property type="match status" value="1"/>
</dbReference>
<dbReference type="GO" id="GO:0000287">
    <property type="term" value="F:magnesium ion binding"/>
    <property type="evidence" value="ECO:0007669"/>
    <property type="project" value="InterPro"/>
</dbReference>
<evidence type="ECO:0000313" key="7">
    <source>
        <dbReference type="EMBL" id="VFJ52790.1"/>
    </source>
</evidence>
<dbReference type="EMBL" id="CAADFL010000261">
    <property type="protein sequence ID" value="VFK12928.1"/>
    <property type="molecule type" value="Genomic_DNA"/>
</dbReference>
<protein>
    <submittedName>
        <fullName evidence="8">4'-phosphopantetheinyl transferase</fullName>
    </submittedName>
</protein>
<dbReference type="GO" id="GO:0005829">
    <property type="term" value="C:cytosol"/>
    <property type="evidence" value="ECO:0007669"/>
    <property type="project" value="TreeGrafter"/>
</dbReference>
<proteinExistence type="inferred from homology"/>
<dbReference type="GO" id="GO:0008897">
    <property type="term" value="F:holo-[acyl-carrier-protein] synthase activity"/>
    <property type="evidence" value="ECO:0007669"/>
    <property type="project" value="InterPro"/>
</dbReference>
<dbReference type="InterPro" id="IPR050559">
    <property type="entry name" value="P-Pant_transferase_sf"/>
</dbReference>
<feature type="domain" description="4'-phosphopantetheinyl transferase" evidence="3">
    <location>
        <begin position="126"/>
        <end position="233"/>
    </location>
</feature>
<dbReference type="PANTHER" id="PTHR12215:SF10">
    <property type="entry name" value="L-AMINOADIPATE-SEMIALDEHYDE DEHYDROGENASE-PHOSPHOPANTETHEINYL TRANSFERASE"/>
    <property type="match status" value="1"/>
</dbReference>
<accession>A0A450W7F9</accession>
<reference evidence="8" key="1">
    <citation type="submission" date="2019-02" db="EMBL/GenBank/DDBJ databases">
        <authorList>
            <person name="Gruber-Vodicka R. H."/>
            <person name="Seah K. B. B."/>
        </authorList>
    </citation>
    <scope>NUCLEOTIDE SEQUENCE</scope>
    <source>
        <strain evidence="6">BECK_BZ163</strain>
        <strain evidence="8">BECK_BZ164</strain>
        <strain evidence="5">BECK_BZ165</strain>
    </source>
</reference>
<dbReference type="Pfam" id="PF22624">
    <property type="entry name" value="AASDHPPT_N"/>
    <property type="match status" value="1"/>
</dbReference>
<evidence type="ECO:0000256" key="1">
    <source>
        <dbReference type="ARBA" id="ARBA00010990"/>
    </source>
</evidence>
<dbReference type="SUPFAM" id="SSF56214">
    <property type="entry name" value="4'-phosphopantetheinyl transferase"/>
    <property type="match status" value="2"/>
</dbReference>
<evidence type="ECO:0000259" key="3">
    <source>
        <dbReference type="Pfam" id="PF01648"/>
    </source>
</evidence>
<comment type="similarity">
    <text evidence="1">Belongs to the P-Pant transferase superfamily. Gsp/Sfp/HetI/AcpT family.</text>
</comment>
<evidence type="ECO:0000313" key="5">
    <source>
        <dbReference type="EMBL" id="VFJ50422.1"/>
    </source>
</evidence>
<dbReference type="Gene3D" id="3.90.470.20">
    <property type="entry name" value="4'-phosphopantetheinyl transferase domain"/>
    <property type="match status" value="2"/>
</dbReference>